<protein>
    <recommendedName>
        <fullName evidence="11">Large ribosomal subunit protein bL9c</fullName>
    </recommendedName>
    <alternativeName>
        <fullName evidence="12">50S ribosomal protein L9, chloroplastic</fullName>
    </alternativeName>
    <alternativeName>
        <fullName evidence="10">CL9</fullName>
    </alternativeName>
</protein>
<dbReference type="NCBIfam" id="TIGR00158">
    <property type="entry name" value="L9"/>
    <property type="match status" value="1"/>
</dbReference>
<dbReference type="Proteomes" id="UP000541444">
    <property type="component" value="Unassembled WGS sequence"/>
</dbReference>
<dbReference type="EMBL" id="JACGCM010000719">
    <property type="protein sequence ID" value="KAF6167707.1"/>
    <property type="molecule type" value="Genomic_DNA"/>
</dbReference>
<dbReference type="PROSITE" id="PS00651">
    <property type="entry name" value="RIBOSOMAL_L9"/>
    <property type="match status" value="1"/>
</dbReference>
<dbReference type="FunFam" id="3.40.5.10:FF:000006">
    <property type="entry name" value="50S ribosomal protein L9, chloroplastic"/>
    <property type="match status" value="1"/>
</dbReference>
<dbReference type="GO" id="GO:0003735">
    <property type="term" value="F:structural constituent of ribosome"/>
    <property type="evidence" value="ECO:0007669"/>
    <property type="project" value="InterPro"/>
</dbReference>
<evidence type="ECO:0000256" key="12">
    <source>
        <dbReference type="ARBA" id="ARBA00035427"/>
    </source>
</evidence>
<dbReference type="Pfam" id="PF03948">
    <property type="entry name" value="Ribosomal_L9_C"/>
    <property type="match status" value="1"/>
</dbReference>
<dbReference type="PANTHER" id="PTHR21368">
    <property type="entry name" value="50S RIBOSOMAL PROTEIN L9"/>
    <property type="match status" value="1"/>
</dbReference>
<evidence type="ECO:0000256" key="2">
    <source>
        <dbReference type="ARBA" id="ARBA00010605"/>
    </source>
</evidence>
<feature type="compositionally biased region" description="Polar residues" evidence="14">
    <location>
        <begin position="15"/>
        <end position="35"/>
    </location>
</feature>
<dbReference type="Gene3D" id="3.10.430.100">
    <property type="entry name" value="Ribosomal protein L9, C-terminal domain"/>
    <property type="match status" value="1"/>
</dbReference>
<organism evidence="16 17">
    <name type="scientific">Kingdonia uniflora</name>
    <dbReference type="NCBI Taxonomy" id="39325"/>
    <lineage>
        <taxon>Eukaryota</taxon>
        <taxon>Viridiplantae</taxon>
        <taxon>Streptophyta</taxon>
        <taxon>Embryophyta</taxon>
        <taxon>Tracheophyta</taxon>
        <taxon>Spermatophyta</taxon>
        <taxon>Magnoliopsida</taxon>
        <taxon>Ranunculales</taxon>
        <taxon>Circaeasteraceae</taxon>
        <taxon>Kingdonia</taxon>
    </lineage>
</organism>
<feature type="region of interest" description="Disordered" evidence="14">
    <location>
        <begin position="15"/>
        <end position="38"/>
    </location>
</feature>
<dbReference type="Gene3D" id="3.40.5.10">
    <property type="entry name" value="Ribosomal protein L9, N-terminal domain"/>
    <property type="match status" value="1"/>
</dbReference>
<dbReference type="InterPro" id="IPR009027">
    <property type="entry name" value="Ribosomal_bL9/RNase_H1_N"/>
</dbReference>
<reference evidence="16 17" key="1">
    <citation type="journal article" date="2020" name="IScience">
        <title>Genome Sequencing of the Endangered Kingdonia uniflora (Circaeasteraceae, Ranunculales) Reveals Potential Mechanisms of Evolutionary Specialization.</title>
        <authorList>
            <person name="Sun Y."/>
            <person name="Deng T."/>
            <person name="Zhang A."/>
            <person name="Moore M.J."/>
            <person name="Landis J.B."/>
            <person name="Lin N."/>
            <person name="Zhang H."/>
            <person name="Zhang X."/>
            <person name="Huang J."/>
            <person name="Zhang X."/>
            <person name="Sun H."/>
            <person name="Wang H."/>
        </authorList>
    </citation>
    <scope>NUCLEOTIDE SEQUENCE [LARGE SCALE GENOMIC DNA]</scope>
    <source>
        <strain evidence="16">TB1705</strain>
        <tissue evidence="16">Leaf</tissue>
    </source>
</reference>
<accession>A0A7J7NKJ8</accession>
<evidence type="ECO:0000313" key="16">
    <source>
        <dbReference type="EMBL" id="KAF6167707.1"/>
    </source>
</evidence>
<dbReference type="GO" id="GO:0009507">
    <property type="term" value="C:chloroplast"/>
    <property type="evidence" value="ECO:0007669"/>
    <property type="project" value="UniProtKB-SubCell"/>
</dbReference>
<dbReference type="GO" id="GO:0006412">
    <property type="term" value="P:translation"/>
    <property type="evidence" value="ECO:0007669"/>
    <property type="project" value="InterPro"/>
</dbReference>
<dbReference type="GO" id="GO:1990904">
    <property type="term" value="C:ribonucleoprotein complex"/>
    <property type="evidence" value="ECO:0007669"/>
    <property type="project" value="UniProtKB-KW"/>
</dbReference>
<evidence type="ECO:0000256" key="5">
    <source>
        <dbReference type="ARBA" id="ARBA00022730"/>
    </source>
</evidence>
<keyword evidence="9" id="KW-0687">Ribonucleoprotein</keyword>
<evidence type="ECO:0000256" key="7">
    <source>
        <dbReference type="ARBA" id="ARBA00022946"/>
    </source>
</evidence>
<sequence length="196" mass="21917">MASTTSLSWTSSLLQNFGANPNQHTKTSPPNNGSSPMGIVAQKKATKIRKIILKEDVEKLGKMGQLLEVKAGYFRNYLHPLGKATIVTPIILKEMRTEEERIQAEKKRVKEEAQQLALIFETVGAFKVKRKGGKGKQIFGAVTPQDLVDIIKSQLQRDVDKRLVTLPEIRETGEYIAELKLHPEVIAKVRVNVFAN</sequence>
<evidence type="ECO:0000256" key="10">
    <source>
        <dbReference type="ARBA" id="ARBA00031047"/>
    </source>
</evidence>
<evidence type="ECO:0000256" key="13">
    <source>
        <dbReference type="SAM" id="Coils"/>
    </source>
</evidence>
<dbReference type="GO" id="GO:0005840">
    <property type="term" value="C:ribosome"/>
    <property type="evidence" value="ECO:0007669"/>
    <property type="project" value="UniProtKB-KW"/>
</dbReference>
<dbReference type="SUPFAM" id="SSF55653">
    <property type="entry name" value="Ribosomal protein L9 C-domain"/>
    <property type="match status" value="1"/>
</dbReference>
<dbReference type="InterPro" id="IPR020594">
    <property type="entry name" value="Ribosomal_bL9_bac/chp"/>
</dbReference>
<dbReference type="FunFam" id="3.10.430.100:FF:000005">
    <property type="entry name" value="50S ribosomal protein L9"/>
    <property type="match status" value="1"/>
</dbReference>
<dbReference type="SUPFAM" id="SSF55658">
    <property type="entry name" value="L9 N-domain-like"/>
    <property type="match status" value="1"/>
</dbReference>
<proteinExistence type="inferred from homology"/>
<dbReference type="AlphaFoldDB" id="A0A7J7NKJ8"/>
<feature type="coiled-coil region" evidence="13">
    <location>
        <begin position="92"/>
        <end position="119"/>
    </location>
</feature>
<evidence type="ECO:0000256" key="14">
    <source>
        <dbReference type="SAM" id="MobiDB-lite"/>
    </source>
</evidence>
<dbReference type="InterPro" id="IPR020070">
    <property type="entry name" value="Ribosomal_bL9_N"/>
</dbReference>
<feature type="domain" description="Ribosomal protein L9" evidence="15">
    <location>
        <begin position="61"/>
        <end position="88"/>
    </location>
</feature>
<dbReference type="InterPro" id="IPR036791">
    <property type="entry name" value="Ribosomal_bL9_C_sf"/>
</dbReference>
<comment type="caution">
    <text evidence="16">The sequence shown here is derived from an EMBL/GenBank/DDBJ whole genome shotgun (WGS) entry which is preliminary data.</text>
</comment>
<evidence type="ECO:0000256" key="1">
    <source>
        <dbReference type="ARBA" id="ARBA00004229"/>
    </source>
</evidence>
<comment type="similarity">
    <text evidence="2">Belongs to the bacterial ribosomal protein bL9 family.</text>
</comment>
<evidence type="ECO:0000256" key="4">
    <source>
        <dbReference type="ARBA" id="ARBA00022640"/>
    </source>
</evidence>
<evidence type="ECO:0000259" key="15">
    <source>
        <dbReference type="PROSITE" id="PS00651"/>
    </source>
</evidence>
<dbReference type="InterPro" id="IPR000244">
    <property type="entry name" value="Ribosomal_bL9"/>
</dbReference>
<gene>
    <name evidence="16" type="ORF">GIB67_017202</name>
</gene>
<keyword evidence="3" id="KW-0150">Chloroplast</keyword>
<dbReference type="InterPro" id="IPR020069">
    <property type="entry name" value="Ribosomal_bL9_C"/>
</dbReference>
<evidence type="ECO:0000256" key="11">
    <source>
        <dbReference type="ARBA" id="ARBA00035193"/>
    </source>
</evidence>
<keyword evidence="7" id="KW-0809">Transit peptide</keyword>
<evidence type="ECO:0000256" key="3">
    <source>
        <dbReference type="ARBA" id="ARBA00022528"/>
    </source>
</evidence>
<evidence type="ECO:0000313" key="17">
    <source>
        <dbReference type="Proteomes" id="UP000541444"/>
    </source>
</evidence>
<dbReference type="Pfam" id="PF01281">
    <property type="entry name" value="Ribosomal_L9_N"/>
    <property type="match status" value="1"/>
</dbReference>
<keyword evidence="4" id="KW-0934">Plastid</keyword>
<keyword evidence="8" id="KW-0689">Ribosomal protein</keyword>
<keyword evidence="5" id="KW-0699">rRNA-binding</keyword>
<evidence type="ECO:0000256" key="9">
    <source>
        <dbReference type="ARBA" id="ARBA00023274"/>
    </source>
</evidence>
<keyword evidence="13" id="KW-0175">Coiled coil</keyword>
<comment type="subcellular location">
    <subcellularLocation>
        <location evidence="1">Plastid</location>
        <location evidence="1">Chloroplast</location>
    </subcellularLocation>
</comment>
<keyword evidence="17" id="KW-1185">Reference proteome</keyword>
<name>A0A7J7NKJ8_9MAGN</name>
<evidence type="ECO:0000256" key="8">
    <source>
        <dbReference type="ARBA" id="ARBA00022980"/>
    </source>
</evidence>
<dbReference type="OrthoDB" id="5555409at2759"/>
<dbReference type="InterPro" id="IPR036935">
    <property type="entry name" value="Ribosomal_bL9_N_sf"/>
</dbReference>
<evidence type="ECO:0000256" key="6">
    <source>
        <dbReference type="ARBA" id="ARBA00022884"/>
    </source>
</evidence>
<keyword evidence="6" id="KW-0694">RNA-binding</keyword>
<dbReference type="GO" id="GO:0019843">
    <property type="term" value="F:rRNA binding"/>
    <property type="evidence" value="ECO:0007669"/>
    <property type="project" value="UniProtKB-KW"/>
</dbReference>
<dbReference type="HAMAP" id="MF_00503">
    <property type="entry name" value="Ribosomal_bL9"/>
    <property type="match status" value="1"/>
</dbReference>